<sequence>MRNILNAVCSRSPPLRSPTKTQDPGIESLISLRRLPAFNLVRLDALDPSLDLTSLVQVSKDVIACYPASEVFAGTLRNRTVTIKAFRFFGPTENNKRRECFEKASDLYNFTPITHRLTCWNENIDGDPGVY</sequence>
<evidence type="ECO:0000313" key="1">
    <source>
        <dbReference type="EMBL" id="PSR81020.1"/>
    </source>
</evidence>
<keyword evidence="2" id="KW-1185">Reference proteome</keyword>
<dbReference type="AlphaFoldDB" id="A0A2R6NZ52"/>
<protein>
    <submittedName>
        <fullName evidence="1">Uncharacterized protein</fullName>
    </submittedName>
</protein>
<organism evidence="1 2">
    <name type="scientific">Hermanssonia centrifuga</name>
    <dbReference type="NCBI Taxonomy" id="98765"/>
    <lineage>
        <taxon>Eukaryota</taxon>
        <taxon>Fungi</taxon>
        <taxon>Dikarya</taxon>
        <taxon>Basidiomycota</taxon>
        <taxon>Agaricomycotina</taxon>
        <taxon>Agaricomycetes</taxon>
        <taxon>Polyporales</taxon>
        <taxon>Meruliaceae</taxon>
        <taxon>Hermanssonia</taxon>
    </lineage>
</organism>
<name>A0A2R6NZ52_9APHY</name>
<dbReference type="Proteomes" id="UP000186601">
    <property type="component" value="Unassembled WGS sequence"/>
</dbReference>
<dbReference type="EMBL" id="MLYV02000629">
    <property type="protein sequence ID" value="PSR81020.1"/>
    <property type="molecule type" value="Genomic_DNA"/>
</dbReference>
<accession>A0A2R6NZ52</accession>
<gene>
    <name evidence="1" type="ORF">PHLCEN_2v6551</name>
</gene>
<reference evidence="1 2" key="1">
    <citation type="submission" date="2018-02" db="EMBL/GenBank/DDBJ databases">
        <title>Genome sequence of the basidiomycete white-rot fungus Phlebia centrifuga.</title>
        <authorList>
            <person name="Granchi Z."/>
            <person name="Peng M."/>
            <person name="de Vries R.P."/>
            <person name="Hilden K."/>
            <person name="Makela M.R."/>
            <person name="Grigoriev I."/>
            <person name="Riley R."/>
        </authorList>
    </citation>
    <scope>NUCLEOTIDE SEQUENCE [LARGE SCALE GENOMIC DNA]</scope>
    <source>
        <strain evidence="1 2">FBCC195</strain>
    </source>
</reference>
<comment type="caution">
    <text evidence="1">The sequence shown here is derived from an EMBL/GenBank/DDBJ whole genome shotgun (WGS) entry which is preliminary data.</text>
</comment>
<evidence type="ECO:0000313" key="2">
    <source>
        <dbReference type="Proteomes" id="UP000186601"/>
    </source>
</evidence>
<proteinExistence type="predicted"/>